<keyword evidence="2" id="KW-1133">Transmembrane helix</keyword>
<dbReference type="AlphaFoldDB" id="A0A552WPT9"/>
<feature type="transmembrane region" description="Helical" evidence="2">
    <location>
        <begin position="239"/>
        <end position="257"/>
    </location>
</feature>
<dbReference type="GO" id="GO:0019645">
    <property type="term" value="P:anaerobic electron transport chain"/>
    <property type="evidence" value="ECO:0007669"/>
    <property type="project" value="InterPro"/>
</dbReference>
<comment type="caution">
    <text evidence="3">The sequence shown here is derived from an EMBL/GenBank/DDBJ whole genome shotgun (WGS) entry which is preliminary data.</text>
</comment>
<gene>
    <name evidence="3" type="ORF">FJ693_12510</name>
</gene>
<protein>
    <submittedName>
        <fullName evidence="3">Dimethyl sulfoxide reductase</fullName>
    </submittedName>
</protein>
<feature type="transmembrane region" description="Helical" evidence="2">
    <location>
        <begin position="311"/>
        <end position="331"/>
    </location>
</feature>
<dbReference type="RefSeq" id="WP_143418851.1">
    <property type="nucleotide sequence ID" value="NZ_VJXR01000037.1"/>
</dbReference>
<keyword evidence="2" id="KW-0812">Transmembrane</keyword>
<dbReference type="GO" id="GO:0009390">
    <property type="term" value="C:dimethyl sulfoxide reductase complex"/>
    <property type="evidence" value="ECO:0007669"/>
    <property type="project" value="TreeGrafter"/>
</dbReference>
<organism evidence="3 4">
    <name type="scientific">Georgenia yuyongxinii</name>
    <dbReference type="NCBI Taxonomy" id="2589797"/>
    <lineage>
        <taxon>Bacteria</taxon>
        <taxon>Bacillati</taxon>
        <taxon>Actinomycetota</taxon>
        <taxon>Actinomycetes</taxon>
        <taxon>Micrococcales</taxon>
        <taxon>Bogoriellaceae</taxon>
        <taxon>Georgenia</taxon>
    </lineage>
</organism>
<dbReference type="PANTHER" id="PTHR38095:SF1">
    <property type="entry name" value="ANAEROBIC DIMETHYL SULFOXIDE REDUCTASE CHAIN YNFH"/>
    <property type="match status" value="1"/>
</dbReference>
<reference evidence="3 4" key="1">
    <citation type="submission" date="2019-07" db="EMBL/GenBank/DDBJ databases">
        <title>Georgenia wutianyii sp. nov. and Georgenia *** sp. nov. isolated from plateau pika (Ochotona curzoniae) in the Qinghai-Tibet plateau of China.</title>
        <authorList>
            <person name="Tian Z."/>
        </authorList>
    </citation>
    <scope>NUCLEOTIDE SEQUENCE [LARGE SCALE GENOMIC DNA]</scope>
    <source>
        <strain evidence="3 4">Z446</strain>
    </source>
</reference>
<name>A0A552WPT9_9MICO</name>
<evidence type="ECO:0000313" key="4">
    <source>
        <dbReference type="Proteomes" id="UP000318693"/>
    </source>
</evidence>
<feature type="transmembrane region" description="Helical" evidence="2">
    <location>
        <begin position="154"/>
        <end position="178"/>
    </location>
</feature>
<dbReference type="GO" id="GO:0009389">
    <property type="term" value="F:dimethyl sulfoxide reductase activity"/>
    <property type="evidence" value="ECO:0007669"/>
    <property type="project" value="TreeGrafter"/>
</dbReference>
<feature type="transmembrane region" description="Helical" evidence="2">
    <location>
        <begin position="85"/>
        <end position="105"/>
    </location>
</feature>
<evidence type="ECO:0000256" key="2">
    <source>
        <dbReference type="SAM" id="Phobius"/>
    </source>
</evidence>
<feature type="transmembrane region" description="Helical" evidence="2">
    <location>
        <begin position="48"/>
        <end position="65"/>
    </location>
</feature>
<dbReference type="EMBL" id="VJXR01000037">
    <property type="protein sequence ID" value="TRW44727.1"/>
    <property type="molecule type" value="Genomic_DNA"/>
</dbReference>
<dbReference type="GO" id="GO:0005886">
    <property type="term" value="C:plasma membrane"/>
    <property type="evidence" value="ECO:0007669"/>
    <property type="project" value="TreeGrafter"/>
</dbReference>
<keyword evidence="4" id="KW-1185">Reference proteome</keyword>
<dbReference type="PANTHER" id="PTHR38095">
    <property type="entry name" value="ANAEROBIC DIMETHYL SULFOXIDE REDUCTASE CHAIN YNFH"/>
    <property type="match status" value="1"/>
</dbReference>
<proteinExistence type="predicted"/>
<feature type="transmembrane region" description="Helical" evidence="2">
    <location>
        <begin position="117"/>
        <end position="142"/>
    </location>
</feature>
<accession>A0A552WPT9</accession>
<dbReference type="InterPro" id="IPR007059">
    <property type="entry name" value="DmsC"/>
</dbReference>
<sequence length="344" mass="36442">MNVHELPMILFTVIAQACVGTFIVLGVLQLAASARYGARTAERLTEPVVYAIGPALVLGLAVSTLHMNDITNTLNVFRHVGSSWLSREIVFGMAFAGLGFAYALVQWFKIGTFRLRQLLAGVTALAGIALVWSMSQIYYSLITVPAWHTPVVPFHFFATTLMLGALAVACALMITTVVRRRGATRRSTAEPADGGPEPVPAAETGRGGALATAVRARVSEINEPTTSIEWELTTRTVRWLALASAAVGVAILISYPLHVAALASDPAGAASAAVFSGAFFVARLVLLGLASVILAIFTYRAASRAALERPQVIVVLIAAAFVLAVVAELMGRSLHYASMIRIGI</sequence>
<feature type="region of interest" description="Disordered" evidence="1">
    <location>
        <begin position="185"/>
        <end position="207"/>
    </location>
</feature>
<evidence type="ECO:0000313" key="3">
    <source>
        <dbReference type="EMBL" id="TRW44727.1"/>
    </source>
</evidence>
<feature type="transmembrane region" description="Helical" evidence="2">
    <location>
        <begin position="277"/>
        <end position="299"/>
    </location>
</feature>
<dbReference type="Pfam" id="PF04976">
    <property type="entry name" value="DmsC"/>
    <property type="match status" value="1"/>
</dbReference>
<feature type="transmembrane region" description="Helical" evidence="2">
    <location>
        <begin position="6"/>
        <end position="28"/>
    </location>
</feature>
<dbReference type="Proteomes" id="UP000318693">
    <property type="component" value="Unassembled WGS sequence"/>
</dbReference>
<keyword evidence="2" id="KW-0472">Membrane</keyword>
<evidence type="ECO:0000256" key="1">
    <source>
        <dbReference type="SAM" id="MobiDB-lite"/>
    </source>
</evidence>